<organism evidence="26 27">
    <name type="scientific">Mycena chlorophos</name>
    <name type="common">Agaric fungus</name>
    <name type="synonym">Agaricus chlorophos</name>
    <dbReference type="NCBI Taxonomy" id="658473"/>
    <lineage>
        <taxon>Eukaryota</taxon>
        <taxon>Fungi</taxon>
        <taxon>Dikarya</taxon>
        <taxon>Basidiomycota</taxon>
        <taxon>Agaricomycotina</taxon>
        <taxon>Agaricomycetes</taxon>
        <taxon>Agaricomycetidae</taxon>
        <taxon>Agaricales</taxon>
        <taxon>Marasmiineae</taxon>
        <taxon>Mycenaceae</taxon>
        <taxon>Mycena</taxon>
    </lineage>
</organism>
<dbReference type="Pfam" id="PF00295">
    <property type="entry name" value="Glyco_hydro_28"/>
    <property type="match status" value="1"/>
</dbReference>
<evidence type="ECO:0000256" key="10">
    <source>
        <dbReference type="ARBA" id="ARBA00023136"/>
    </source>
</evidence>
<evidence type="ECO:0000256" key="14">
    <source>
        <dbReference type="ARBA" id="ARBA00023295"/>
    </source>
</evidence>
<evidence type="ECO:0000256" key="18">
    <source>
        <dbReference type="ARBA" id="ARBA00038933"/>
    </source>
</evidence>
<evidence type="ECO:0000256" key="5">
    <source>
        <dbReference type="ARBA" id="ARBA00022692"/>
    </source>
</evidence>
<dbReference type="SUPFAM" id="SSF51126">
    <property type="entry name" value="Pectin lyase-like"/>
    <property type="match status" value="1"/>
</dbReference>
<evidence type="ECO:0000256" key="22">
    <source>
        <dbReference type="SAM" id="MobiDB-lite"/>
    </source>
</evidence>
<evidence type="ECO:0000256" key="6">
    <source>
        <dbReference type="ARBA" id="ARBA00022729"/>
    </source>
</evidence>
<feature type="chain" id="PRO_5046496942" description="galacturonan 1,4-alpha-galacturonidase" evidence="24">
    <location>
        <begin position="20"/>
        <end position="1092"/>
    </location>
</feature>
<reference evidence="26" key="1">
    <citation type="submission" date="2014-09" db="EMBL/GenBank/DDBJ databases">
        <title>Genome sequence of the luminous mushroom Mycena chlorophos for searching fungal bioluminescence genes.</title>
        <authorList>
            <person name="Tanaka Y."/>
            <person name="Kasuga D."/>
            <person name="Oba Y."/>
            <person name="Hase S."/>
            <person name="Sato K."/>
            <person name="Oba Y."/>
            <person name="Sakakibara Y."/>
        </authorList>
    </citation>
    <scope>NUCLEOTIDE SEQUENCE</scope>
</reference>
<evidence type="ECO:0000313" key="27">
    <source>
        <dbReference type="Proteomes" id="UP000815677"/>
    </source>
</evidence>
<dbReference type="PANTHER" id="PTHR31736">
    <property type="match status" value="1"/>
</dbReference>
<dbReference type="Proteomes" id="UP000815677">
    <property type="component" value="Unassembled WGS sequence"/>
</dbReference>
<evidence type="ECO:0000256" key="19">
    <source>
        <dbReference type="ARBA" id="ARBA00048766"/>
    </source>
</evidence>
<dbReference type="InterPro" id="IPR011009">
    <property type="entry name" value="Kinase-like_dom_sf"/>
</dbReference>
<feature type="transmembrane region" description="Helical" evidence="23">
    <location>
        <begin position="980"/>
        <end position="999"/>
    </location>
</feature>
<keyword evidence="11" id="KW-1015">Disulfide bond</keyword>
<dbReference type="PANTHER" id="PTHR31736:SF12">
    <property type="entry name" value="EXO-POLYGALACTURONASE, PUTATIVE-RELATED"/>
    <property type="match status" value="1"/>
</dbReference>
<dbReference type="Pfam" id="PF00069">
    <property type="entry name" value="Pkinase"/>
    <property type="match status" value="1"/>
</dbReference>
<feature type="domain" description="Protein kinase" evidence="25">
    <location>
        <begin position="338"/>
        <end position="619"/>
    </location>
</feature>
<comment type="similarity">
    <text evidence="3 21">Belongs to the glycosyl hydrolase 28 family.</text>
</comment>
<feature type="transmembrane region" description="Helical" evidence="23">
    <location>
        <begin position="785"/>
        <end position="806"/>
    </location>
</feature>
<evidence type="ECO:0000256" key="23">
    <source>
        <dbReference type="SAM" id="Phobius"/>
    </source>
</evidence>
<evidence type="ECO:0000256" key="9">
    <source>
        <dbReference type="ARBA" id="ARBA00022989"/>
    </source>
</evidence>
<proteinExistence type="inferred from homology"/>
<evidence type="ECO:0000256" key="12">
    <source>
        <dbReference type="ARBA" id="ARBA00023180"/>
    </source>
</evidence>
<evidence type="ECO:0000256" key="3">
    <source>
        <dbReference type="ARBA" id="ARBA00008834"/>
    </source>
</evidence>
<keyword evidence="6 24" id="KW-0732">Signal</keyword>
<sequence length="1092" mass="119149">MRFATAFSLLLGGFTVVVGGNSPWHGPGAGDECTLVAKGHGIDDAPQLLHAWQKCSTISIPAHTTLNIATRLNMTGGRDKHIDLKGGLRFNPDIPYWTANGFPFTFQTQITFWILGAENIVLDGGGLLDGAGQAWYDAFAANASLLRPIIMTLYQATNVLVQDIHMLNSPEWNNFVNEGKNVTFSNINIQTFSTSKNFIANTDGWDVYRSDTVTIKDSIINNGDDCVSFKPNSTNIVVSNLNCNGSHGISVGSLGQFPGVFDVVENVTATNIQMSNAQNGARIKAWAGPNVGSGIVKNITFENFSELAVDNPVVIDQCYETNATECAAFPSNTYIQDVLFKNIAGTGTSTTVASLACSPDGRCSNVEVDNFSLSSPAGTAKYACQNVNLTGNAASLILSGELTFPPHVSDSCRCLLSGMLSVHPESRLDLDRVASHPWIVDPYATRIPSDVTLLETIILHGRFTERVARRLAIDIIAALRFCLQNGVVHRDIQYNNIVVSSSKQYKLTTFAFATTFDPSERISDPCGPTYFPAPELLRRRPYVGPEIDIWAFGIVLFICVCGRVPWDDENLAVSTLASHDDHGEALASAAITTLRIDAVMSEEKHDPANIKGAKDEESIVGSSEYSVGEQIRKESGHQIQYRSCSWQKTAALLFSEYICLAILSFPWSYSVLGLVPGVLVTIGVAATVQYTSLIVWKFCMKYPEVRDVCDIGRILFGGSQWAYNFTAVMFILNNTFIQGLHCLVGAKLLNTLSNSALCTISFSAITAIICFFVTLPRTLSQLSGLGTFSAITMGIAVLLAIIFSGIQSEPAGFIAGELPIVTNFPVAGTTFITAMGAFLNISYTLIGQITIPSFIAEMKEPKDFPKALWAVTICEVIIFTLCGAIMYHYVGNQYITAPAFGSLQPTYKKIAFSFAIPTIVYLGSLYSSVSARFIFFRIFRSSEHRYSNTVLGWGVWAGLIAATWIAAFIIAEVIPFFSDLLSLMSSLFDCWFGFAYWGLAYLVITPKEKRWKGLRSVETLVNYFFILFGAFMLVGGTYTTIQSIIDNYKISAYGTVFSSGFIALSARTSNEATTTKRHAKQGKSKASRYIPN</sequence>
<dbReference type="SUPFAM" id="SSF56112">
    <property type="entry name" value="Protein kinase-like (PK-like)"/>
    <property type="match status" value="2"/>
</dbReference>
<feature type="transmembrane region" description="Helical" evidence="23">
    <location>
        <begin position="752"/>
        <end position="773"/>
    </location>
</feature>
<evidence type="ECO:0000256" key="7">
    <source>
        <dbReference type="ARBA" id="ARBA00022737"/>
    </source>
</evidence>
<keyword evidence="27" id="KW-1185">Reference proteome</keyword>
<keyword evidence="14 21" id="KW-0326">Glycosidase</keyword>
<dbReference type="InterPro" id="IPR012334">
    <property type="entry name" value="Pectin_lyas_fold"/>
</dbReference>
<feature type="transmembrane region" description="Helical" evidence="23">
    <location>
        <begin position="867"/>
        <end position="890"/>
    </location>
</feature>
<feature type="region of interest" description="Disordered" evidence="22">
    <location>
        <begin position="1073"/>
        <end position="1092"/>
    </location>
</feature>
<keyword evidence="5 23" id="KW-0812">Transmembrane</keyword>
<feature type="signal peptide" evidence="24">
    <location>
        <begin position="1"/>
        <end position="19"/>
    </location>
</feature>
<keyword evidence="16" id="KW-0624">Polysaccharide degradation</keyword>
<keyword evidence="15" id="KW-0961">Cell wall biogenesis/degradation</keyword>
<dbReference type="EMBL" id="DF848467">
    <property type="protein sequence ID" value="GAT53715.1"/>
    <property type="molecule type" value="Genomic_DNA"/>
</dbReference>
<evidence type="ECO:0000256" key="2">
    <source>
        <dbReference type="ARBA" id="ARBA00004613"/>
    </source>
</evidence>
<dbReference type="Gene3D" id="2.160.20.10">
    <property type="entry name" value="Single-stranded right-handed beta-helix, Pectin lyase-like"/>
    <property type="match status" value="1"/>
</dbReference>
<name>A0ABQ0LRL8_MYCCL</name>
<evidence type="ECO:0000256" key="21">
    <source>
        <dbReference type="RuleBase" id="RU361169"/>
    </source>
</evidence>
<keyword evidence="12" id="KW-0325">Glycoprotein</keyword>
<feature type="transmembrane region" description="Helical" evidence="23">
    <location>
        <begin position="910"/>
        <end position="929"/>
    </location>
</feature>
<keyword evidence="8 21" id="KW-0378">Hydrolase</keyword>
<keyword evidence="4" id="KW-0964">Secreted</keyword>
<dbReference type="Gene3D" id="1.10.510.10">
    <property type="entry name" value="Transferase(Phosphotransferase) domain 1"/>
    <property type="match status" value="1"/>
</dbReference>
<evidence type="ECO:0000256" key="20">
    <source>
        <dbReference type="PROSITE-ProRule" id="PRU10052"/>
    </source>
</evidence>
<evidence type="ECO:0000256" key="24">
    <source>
        <dbReference type="SAM" id="SignalP"/>
    </source>
</evidence>
<feature type="transmembrane region" description="Helical" evidence="23">
    <location>
        <begin position="711"/>
        <end position="732"/>
    </location>
</feature>
<keyword evidence="13" id="KW-0119">Carbohydrate metabolism</keyword>
<evidence type="ECO:0000256" key="16">
    <source>
        <dbReference type="ARBA" id="ARBA00023326"/>
    </source>
</evidence>
<evidence type="ECO:0000259" key="25">
    <source>
        <dbReference type="PROSITE" id="PS50011"/>
    </source>
</evidence>
<keyword evidence="7" id="KW-0677">Repeat</keyword>
<evidence type="ECO:0000256" key="15">
    <source>
        <dbReference type="ARBA" id="ARBA00023316"/>
    </source>
</evidence>
<evidence type="ECO:0000313" key="26">
    <source>
        <dbReference type="EMBL" id="GAT53715.1"/>
    </source>
</evidence>
<dbReference type="PROSITE" id="PS00502">
    <property type="entry name" value="POLYGALACTURONASE"/>
    <property type="match status" value="1"/>
</dbReference>
<dbReference type="InterPro" id="IPR013057">
    <property type="entry name" value="AA_transpt_TM"/>
</dbReference>
<dbReference type="PROSITE" id="PS50011">
    <property type="entry name" value="PROTEIN_KINASE_DOM"/>
    <property type="match status" value="1"/>
</dbReference>
<dbReference type="InterPro" id="IPR011050">
    <property type="entry name" value="Pectin_lyase_fold/virulence"/>
</dbReference>
<feature type="transmembrane region" description="Helical" evidence="23">
    <location>
        <begin position="675"/>
        <end position="699"/>
    </location>
</feature>
<evidence type="ECO:0000256" key="11">
    <source>
        <dbReference type="ARBA" id="ARBA00023157"/>
    </source>
</evidence>
<evidence type="ECO:0000256" key="8">
    <source>
        <dbReference type="ARBA" id="ARBA00022801"/>
    </source>
</evidence>
<keyword evidence="9 23" id="KW-1133">Transmembrane helix</keyword>
<evidence type="ECO:0000256" key="1">
    <source>
        <dbReference type="ARBA" id="ARBA00004370"/>
    </source>
</evidence>
<dbReference type="SMART" id="SM00710">
    <property type="entry name" value="PbH1"/>
    <property type="match status" value="4"/>
</dbReference>
<dbReference type="Pfam" id="PF01490">
    <property type="entry name" value="Aa_trans"/>
    <property type="match status" value="1"/>
</dbReference>
<keyword evidence="10 23" id="KW-0472">Membrane</keyword>
<feature type="active site" evidence="20">
    <location>
        <position position="247"/>
    </location>
</feature>
<protein>
    <recommendedName>
        <fullName evidence="18">galacturonan 1,4-alpha-galacturonidase</fullName>
        <ecNumber evidence="18">3.2.1.67</ecNumber>
    </recommendedName>
</protein>
<feature type="transmembrane region" description="Helical" evidence="23">
    <location>
        <begin position="549"/>
        <end position="566"/>
    </location>
</feature>
<feature type="transmembrane region" description="Helical" evidence="23">
    <location>
        <begin position="1020"/>
        <end position="1038"/>
    </location>
</feature>
<feature type="compositionally biased region" description="Basic residues" evidence="22">
    <location>
        <begin position="1075"/>
        <end position="1086"/>
    </location>
</feature>
<feature type="transmembrane region" description="Helical" evidence="23">
    <location>
        <begin position="1050"/>
        <end position="1068"/>
    </location>
</feature>
<accession>A0ABQ0LRL8</accession>
<dbReference type="InterPro" id="IPR000743">
    <property type="entry name" value="Glyco_hydro_28"/>
</dbReference>
<feature type="transmembrane region" description="Helical" evidence="23">
    <location>
        <begin position="826"/>
        <end position="846"/>
    </location>
</feature>
<comment type="function">
    <text evidence="17">Specific in hydrolyzing the terminal glycosidic bond of polygalacturonic acid and oligogalacturonates.</text>
</comment>
<gene>
    <name evidence="26" type="ORF">MCHLO_10644</name>
</gene>
<feature type="transmembrane region" description="Helical" evidence="23">
    <location>
        <begin position="950"/>
        <end position="974"/>
    </location>
</feature>
<evidence type="ECO:0000256" key="4">
    <source>
        <dbReference type="ARBA" id="ARBA00022525"/>
    </source>
</evidence>
<evidence type="ECO:0000256" key="13">
    <source>
        <dbReference type="ARBA" id="ARBA00023277"/>
    </source>
</evidence>
<dbReference type="InterPro" id="IPR000719">
    <property type="entry name" value="Prot_kinase_dom"/>
</dbReference>
<dbReference type="SMART" id="SM00220">
    <property type="entry name" value="S_TKc"/>
    <property type="match status" value="1"/>
</dbReference>
<dbReference type="InterPro" id="IPR006626">
    <property type="entry name" value="PbH1"/>
</dbReference>
<evidence type="ECO:0000256" key="17">
    <source>
        <dbReference type="ARBA" id="ARBA00037312"/>
    </source>
</evidence>
<dbReference type="EC" id="3.2.1.67" evidence="18"/>
<comment type="catalytic activity">
    <reaction evidence="19">
        <text>[(1-&gt;4)-alpha-D-galacturonosyl](n) + H2O = alpha-D-galacturonate + [(1-&gt;4)-alpha-D-galacturonosyl](n-1)</text>
        <dbReference type="Rhea" id="RHEA:14117"/>
        <dbReference type="Rhea" id="RHEA-COMP:14570"/>
        <dbReference type="Rhea" id="RHEA-COMP:14572"/>
        <dbReference type="ChEBI" id="CHEBI:15377"/>
        <dbReference type="ChEBI" id="CHEBI:58658"/>
        <dbReference type="ChEBI" id="CHEBI:140523"/>
        <dbReference type="EC" id="3.2.1.67"/>
    </reaction>
</comment>
<feature type="transmembrane region" description="Helical" evidence="23">
    <location>
        <begin position="650"/>
        <end position="669"/>
    </location>
</feature>
<comment type="subcellular location">
    <subcellularLocation>
        <location evidence="1">Membrane</location>
    </subcellularLocation>
    <subcellularLocation>
        <location evidence="2">Secreted</location>
    </subcellularLocation>
</comment>